<dbReference type="AlphaFoldDB" id="A0A645EAC5"/>
<comment type="caution">
    <text evidence="1">The sequence shown here is derived from an EMBL/GenBank/DDBJ whole genome shotgun (WGS) entry which is preliminary data.</text>
</comment>
<gene>
    <name evidence="1" type="ORF">SDC9_145524</name>
</gene>
<protein>
    <submittedName>
        <fullName evidence="1">Uncharacterized protein</fullName>
    </submittedName>
</protein>
<evidence type="ECO:0000313" key="1">
    <source>
        <dbReference type="EMBL" id="MPM98339.1"/>
    </source>
</evidence>
<reference evidence="1" key="1">
    <citation type="submission" date="2019-08" db="EMBL/GenBank/DDBJ databases">
        <authorList>
            <person name="Kucharzyk K."/>
            <person name="Murdoch R.W."/>
            <person name="Higgins S."/>
            <person name="Loffler F."/>
        </authorList>
    </citation>
    <scope>NUCLEOTIDE SEQUENCE</scope>
</reference>
<dbReference type="EMBL" id="VSSQ01044514">
    <property type="protein sequence ID" value="MPM98339.1"/>
    <property type="molecule type" value="Genomic_DNA"/>
</dbReference>
<accession>A0A645EAC5</accession>
<name>A0A645EAC5_9ZZZZ</name>
<proteinExistence type="predicted"/>
<sequence>MKCLQKIPRKNQPALTGDWFILLHPLHPLVYGLAYKIVKALPCRVRSGPYCQRVTGDQHLFERVGNLDGFEEVSRKAGGKDDVQNL</sequence>
<organism evidence="1">
    <name type="scientific">bioreactor metagenome</name>
    <dbReference type="NCBI Taxonomy" id="1076179"/>
    <lineage>
        <taxon>unclassified sequences</taxon>
        <taxon>metagenomes</taxon>
        <taxon>ecological metagenomes</taxon>
    </lineage>
</organism>